<feature type="transmembrane region" description="Helical" evidence="1">
    <location>
        <begin position="191"/>
        <end position="209"/>
    </location>
</feature>
<feature type="transmembrane region" description="Helical" evidence="1">
    <location>
        <begin position="74"/>
        <end position="94"/>
    </location>
</feature>
<comment type="caution">
    <text evidence="2">The sequence shown here is derived from an EMBL/GenBank/DDBJ whole genome shotgun (WGS) entry which is preliminary data.</text>
</comment>
<evidence type="ECO:0008006" key="4">
    <source>
        <dbReference type="Google" id="ProtNLM"/>
    </source>
</evidence>
<keyword evidence="3" id="KW-1185">Reference proteome</keyword>
<evidence type="ECO:0000313" key="3">
    <source>
        <dbReference type="Proteomes" id="UP000604241"/>
    </source>
</evidence>
<organism evidence="2 3">
    <name type="scientific">Cellulomonas avistercoris</name>
    <dbReference type="NCBI Taxonomy" id="2762242"/>
    <lineage>
        <taxon>Bacteria</taxon>
        <taxon>Bacillati</taxon>
        <taxon>Actinomycetota</taxon>
        <taxon>Actinomycetes</taxon>
        <taxon>Micrococcales</taxon>
        <taxon>Cellulomonadaceae</taxon>
        <taxon>Cellulomonas</taxon>
    </lineage>
</organism>
<accession>A0ABR8QH92</accession>
<keyword evidence="1" id="KW-0812">Transmembrane</keyword>
<gene>
    <name evidence="2" type="ORF">H9657_16080</name>
</gene>
<evidence type="ECO:0000256" key="1">
    <source>
        <dbReference type="SAM" id="Phobius"/>
    </source>
</evidence>
<keyword evidence="1" id="KW-0472">Membrane</keyword>
<dbReference type="RefSeq" id="WP_191784432.1">
    <property type="nucleotide sequence ID" value="NZ_JACSQV010000015.1"/>
</dbReference>
<feature type="transmembrane region" description="Helical" evidence="1">
    <location>
        <begin position="261"/>
        <end position="282"/>
    </location>
</feature>
<protein>
    <recommendedName>
        <fullName evidence="4">ABC transporter permease</fullName>
    </recommendedName>
</protein>
<name>A0ABR8QH92_9CELL</name>
<proteinExistence type="predicted"/>
<reference evidence="2 3" key="1">
    <citation type="submission" date="2020-08" db="EMBL/GenBank/DDBJ databases">
        <title>A Genomic Blueprint of the Chicken Gut Microbiome.</title>
        <authorList>
            <person name="Gilroy R."/>
            <person name="Ravi A."/>
            <person name="Getino M."/>
            <person name="Pursley I."/>
            <person name="Horton D.L."/>
            <person name="Alikhan N.-F."/>
            <person name="Baker D."/>
            <person name="Gharbi K."/>
            <person name="Hall N."/>
            <person name="Watson M."/>
            <person name="Adriaenssens E.M."/>
            <person name="Foster-Nyarko E."/>
            <person name="Jarju S."/>
            <person name="Secka A."/>
            <person name="Antonio M."/>
            <person name="Oren A."/>
            <person name="Chaudhuri R."/>
            <person name="La Ragione R.M."/>
            <person name="Hildebrand F."/>
            <person name="Pallen M.J."/>
        </authorList>
    </citation>
    <scope>NUCLEOTIDE SEQUENCE [LARGE SCALE GENOMIC DNA]</scope>
    <source>
        <strain evidence="2 3">Sa3CUA2</strain>
    </source>
</reference>
<keyword evidence="1" id="KW-1133">Transmembrane helix</keyword>
<feature type="transmembrane region" description="Helical" evidence="1">
    <location>
        <begin position="163"/>
        <end position="184"/>
    </location>
</feature>
<feature type="transmembrane region" description="Helical" evidence="1">
    <location>
        <begin position="115"/>
        <end position="143"/>
    </location>
</feature>
<dbReference type="EMBL" id="JACSQV010000015">
    <property type="protein sequence ID" value="MBD7919790.1"/>
    <property type="molecule type" value="Genomic_DNA"/>
</dbReference>
<evidence type="ECO:0000313" key="2">
    <source>
        <dbReference type="EMBL" id="MBD7919790.1"/>
    </source>
</evidence>
<feature type="transmembrane region" description="Helical" evidence="1">
    <location>
        <begin position="41"/>
        <end position="62"/>
    </location>
</feature>
<sequence length="288" mass="28946">MSATTTPVAARAAAAARTDGPTFGRVVAAEWTKLTSLRSPWWTAAVTVVVAGVISYLSATASSVDPGFEPARDLSSGLLLAQIGPLVLGILYGAGEFRTGAFRTTFTLVPRRWPALVAQAVVLTAFALVLGVLTVAACVVGVLPAAASRDLPLGLADGETPGIMLGMVVFVVGTALLGLALGALLRRTVPALVTALVVLIFLPVVLMTVSDPGVDANGMALPHSVTPAGAIGAFTPGTAAQLLTTGASSDGMPGTPDLGPVGGGLVLGAWIVLLLVVAGVRLRARDAR</sequence>
<dbReference type="Proteomes" id="UP000604241">
    <property type="component" value="Unassembled WGS sequence"/>
</dbReference>